<dbReference type="RefSeq" id="XP_001834499.2">
    <property type="nucleotide sequence ID" value="XM_001834447.2"/>
</dbReference>
<proteinExistence type="predicted"/>
<gene>
    <name evidence="2" type="ORF">CC1G_02235</name>
</gene>
<feature type="compositionally biased region" description="Low complexity" evidence="1">
    <location>
        <begin position="87"/>
        <end position="101"/>
    </location>
</feature>
<protein>
    <submittedName>
        <fullName evidence="2">Uncharacterized protein</fullName>
    </submittedName>
</protein>
<evidence type="ECO:0000313" key="3">
    <source>
        <dbReference type="Proteomes" id="UP000001861"/>
    </source>
</evidence>
<dbReference type="InParanoid" id="A8NKN3"/>
<evidence type="ECO:0000256" key="1">
    <source>
        <dbReference type="SAM" id="MobiDB-lite"/>
    </source>
</evidence>
<comment type="caution">
    <text evidence="2">The sequence shown here is derived from an EMBL/GenBank/DDBJ whole genome shotgun (WGS) entry which is preliminary data.</text>
</comment>
<feature type="region of interest" description="Disordered" evidence="1">
    <location>
        <begin position="202"/>
        <end position="226"/>
    </location>
</feature>
<dbReference type="EMBL" id="AACS02000010">
    <property type="protein sequence ID" value="EAU87476.2"/>
    <property type="molecule type" value="Genomic_DNA"/>
</dbReference>
<feature type="region of interest" description="Disordered" evidence="1">
    <location>
        <begin position="1"/>
        <end position="42"/>
    </location>
</feature>
<dbReference type="OMA" id="LEYSHAM"/>
<sequence>MNAQHLPIPPPVTETFSSPSRSSGRYLPGLGITLDRESPPTDVVNFPSYSYGRVNYVPSVSSQSPGLEYVDPDPATMGSVASPPPSTASRTNSSDSSCSSTRAVKSNSPLDILAADDRQEELDPSEIHHLEYSHAMYRRLEKNALNYATSTGPEVPYRASPEFCEKQELEYAKDLKRRLNDQPLPALLTFAEGYGLPGTVVGQDNDPVRNRGSSNVFGPGSAHQPDIVRVPGPLSQSRFNPFESDPCPLQLGRPSNPRQAIRSTVPQANALTEGRGQNFRGAPGQSGTQLAQILSLGSTPPLETQELPRRKRVHWTSPLAETRYLPPSGY</sequence>
<name>A8NKN3_COPC7</name>
<dbReference type="KEGG" id="cci:CC1G_02235"/>
<dbReference type="VEuPathDB" id="FungiDB:CC1G_02235"/>
<dbReference type="HOGENOM" id="CLU_842024_0_0_1"/>
<feature type="compositionally biased region" description="Polar residues" evidence="1">
    <location>
        <begin position="14"/>
        <end position="23"/>
    </location>
</feature>
<organism evidence="2 3">
    <name type="scientific">Coprinopsis cinerea (strain Okayama-7 / 130 / ATCC MYA-4618 / FGSC 9003)</name>
    <name type="common">Inky cap fungus</name>
    <name type="synonym">Hormographiella aspergillata</name>
    <dbReference type="NCBI Taxonomy" id="240176"/>
    <lineage>
        <taxon>Eukaryota</taxon>
        <taxon>Fungi</taxon>
        <taxon>Dikarya</taxon>
        <taxon>Basidiomycota</taxon>
        <taxon>Agaricomycotina</taxon>
        <taxon>Agaricomycetes</taxon>
        <taxon>Agaricomycetidae</taxon>
        <taxon>Agaricales</taxon>
        <taxon>Agaricineae</taxon>
        <taxon>Psathyrellaceae</taxon>
        <taxon>Coprinopsis</taxon>
    </lineage>
</organism>
<accession>A8NKN3</accession>
<dbReference type="AlphaFoldDB" id="A8NKN3"/>
<evidence type="ECO:0000313" key="2">
    <source>
        <dbReference type="EMBL" id="EAU87476.2"/>
    </source>
</evidence>
<keyword evidence="3" id="KW-1185">Reference proteome</keyword>
<reference evidence="2 3" key="1">
    <citation type="journal article" date="2010" name="Proc. Natl. Acad. Sci. U.S.A.">
        <title>Insights into evolution of multicellular fungi from the assembled chromosomes of the mushroom Coprinopsis cinerea (Coprinus cinereus).</title>
        <authorList>
            <person name="Stajich J.E."/>
            <person name="Wilke S.K."/>
            <person name="Ahren D."/>
            <person name="Au C.H."/>
            <person name="Birren B.W."/>
            <person name="Borodovsky M."/>
            <person name="Burns C."/>
            <person name="Canback B."/>
            <person name="Casselton L.A."/>
            <person name="Cheng C.K."/>
            <person name="Deng J."/>
            <person name="Dietrich F.S."/>
            <person name="Fargo D.C."/>
            <person name="Farman M.L."/>
            <person name="Gathman A.C."/>
            <person name="Goldberg J."/>
            <person name="Guigo R."/>
            <person name="Hoegger P.J."/>
            <person name="Hooker J.B."/>
            <person name="Huggins A."/>
            <person name="James T.Y."/>
            <person name="Kamada T."/>
            <person name="Kilaru S."/>
            <person name="Kodira C."/>
            <person name="Kues U."/>
            <person name="Kupfer D."/>
            <person name="Kwan H.S."/>
            <person name="Lomsadze A."/>
            <person name="Li W."/>
            <person name="Lilly W.W."/>
            <person name="Ma L.J."/>
            <person name="Mackey A.J."/>
            <person name="Manning G."/>
            <person name="Martin F."/>
            <person name="Muraguchi H."/>
            <person name="Natvig D.O."/>
            <person name="Palmerini H."/>
            <person name="Ramesh M.A."/>
            <person name="Rehmeyer C.J."/>
            <person name="Roe B.A."/>
            <person name="Shenoy N."/>
            <person name="Stanke M."/>
            <person name="Ter-Hovhannisyan V."/>
            <person name="Tunlid A."/>
            <person name="Velagapudi R."/>
            <person name="Vision T.J."/>
            <person name="Zeng Q."/>
            <person name="Zolan M.E."/>
            <person name="Pukkila P.J."/>
        </authorList>
    </citation>
    <scope>NUCLEOTIDE SEQUENCE [LARGE SCALE GENOMIC DNA]</scope>
    <source>
        <strain evidence="3">Okayama-7 / 130 / ATCC MYA-4618 / FGSC 9003</strain>
    </source>
</reference>
<dbReference type="GeneID" id="6011014"/>
<feature type="region of interest" description="Disordered" evidence="1">
    <location>
        <begin position="60"/>
        <end position="111"/>
    </location>
</feature>
<dbReference type="Proteomes" id="UP000001861">
    <property type="component" value="Unassembled WGS sequence"/>
</dbReference>